<evidence type="ECO:0000313" key="1">
    <source>
        <dbReference type="EMBL" id="KKQ35416.1"/>
    </source>
</evidence>
<sequence length="154" mass="16999">MKIESPAFKNNNSIPSIYTCDGAGTNPSLIFSDIPAEAKSLALIMDDPDIPETAKQSFGIEVWDHWVLFNIPPNTTEIKEGINPPGVLGVNTRSNLAYGSPCPPDREHRYFFKLYALDAILDLKPGATKKELESAMQGHIIARAELVGRYNKIK</sequence>
<evidence type="ECO:0000313" key="2">
    <source>
        <dbReference type="Proteomes" id="UP000033876"/>
    </source>
</evidence>
<gene>
    <name evidence="1" type="ORF">US50_C0015G0008</name>
</gene>
<dbReference type="PANTHER" id="PTHR30289">
    <property type="entry name" value="UNCHARACTERIZED PROTEIN YBCL-RELATED"/>
    <property type="match status" value="1"/>
</dbReference>
<dbReference type="InterPro" id="IPR036610">
    <property type="entry name" value="PEBP-like_sf"/>
</dbReference>
<protein>
    <submittedName>
        <fullName evidence="1">PEBP family protein</fullName>
    </submittedName>
</protein>
<name>A0A0G0K452_9BACT</name>
<dbReference type="InterPro" id="IPR008914">
    <property type="entry name" value="PEBP"/>
</dbReference>
<dbReference type="PATRIC" id="fig|1618742.3.peg.322"/>
<accession>A0A0G0K452</accession>
<comment type="caution">
    <text evidence="1">The sequence shown here is derived from an EMBL/GenBank/DDBJ whole genome shotgun (WGS) entry which is preliminary data.</text>
</comment>
<dbReference type="Gene3D" id="3.90.280.10">
    <property type="entry name" value="PEBP-like"/>
    <property type="match status" value="1"/>
</dbReference>
<dbReference type="NCBIfam" id="TIGR00481">
    <property type="entry name" value="YbhB/YbcL family Raf kinase inhibitor-like protein"/>
    <property type="match status" value="1"/>
</dbReference>
<dbReference type="Pfam" id="PF01161">
    <property type="entry name" value="PBP"/>
    <property type="match status" value="1"/>
</dbReference>
<dbReference type="InterPro" id="IPR005247">
    <property type="entry name" value="YbhB_YbcL/LppC-like"/>
</dbReference>
<dbReference type="Proteomes" id="UP000033876">
    <property type="component" value="Unassembled WGS sequence"/>
</dbReference>
<dbReference type="SUPFAM" id="SSF49777">
    <property type="entry name" value="PEBP-like"/>
    <property type="match status" value="1"/>
</dbReference>
<dbReference type="AlphaFoldDB" id="A0A0G0K452"/>
<reference evidence="1 2" key="1">
    <citation type="journal article" date="2015" name="Nature">
        <title>rRNA introns, odd ribosomes, and small enigmatic genomes across a large radiation of phyla.</title>
        <authorList>
            <person name="Brown C.T."/>
            <person name="Hug L.A."/>
            <person name="Thomas B.C."/>
            <person name="Sharon I."/>
            <person name="Castelle C.J."/>
            <person name="Singh A."/>
            <person name="Wilkins M.J."/>
            <person name="Williams K.H."/>
            <person name="Banfield J.F."/>
        </authorList>
    </citation>
    <scope>NUCLEOTIDE SEQUENCE [LARGE SCALE GENOMIC DNA]</scope>
</reference>
<dbReference type="EMBL" id="LBTF01000015">
    <property type="protein sequence ID" value="KKQ35416.1"/>
    <property type="molecule type" value="Genomic_DNA"/>
</dbReference>
<dbReference type="CDD" id="cd00865">
    <property type="entry name" value="PEBP_bact_arch"/>
    <property type="match status" value="1"/>
</dbReference>
<dbReference type="PANTHER" id="PTHR30289:SF1">
    <property type="entry name" value="PEBP (PHOSPHATIDYLETHANOLAMINE-BINDING PROTEIN) FAMILY PROTEIN"/>
    <property type="match status" value="1"/>
</dbReference>
<proteinExistence type="predicted"/>
<organism evidence="1 2">
    <name type="scientific">Candidatus Nomurabacteria bacterium GW2011_GWB1_37_5</name>
    <dbReference type="NCBI Taxonomy" id="1618742"/>
    <lineage>
        <taxon>Bacteria</taxon>
        <taxon>Candidatus Nomuraibacteriota</taxon>
    </lineage>
</organism>